<accession>A0A5C5VAQ3</accession>
<name>A0A5C5VAQ3_9PLAN</name>
<reference evidence="1 2" key="1">
    <citation type="submission" date="2019-02" db="EMBL/GenBank/DDBJ databases">
        <title>Deep-cultivation of Planctomycetes and their phenomic and genomic characterization uncovers novel biology.</title>
        <authorList>
            <person name="Wiegand S."/>
            <person name="Jogler M."/>
            <person name="Boedeker C."/>
            <person name="Pinto D."/>
            <person name="Vollmers J."/>
            <person name="Rivas-Marin E."/>
            <person name="Kohn T."/>
            <person name="Peeters S.H."/>
            <person name="Heuer A."/>
            <person name="Rast P."/>
            <person name="Oberbeckmann S."/>
            <person name="Bunk B."/>
            <person name="Jeske O."/>
            <person name="Meyerdierks A."/>
            <person name="Storesund J.E."/>
            <person name="Kallscheuer N."/>
            <person name="Luecker S."/>
            <person name="Lage O.M."/>
            <person name="Pohl T."/>
            <person name="Merkel B.J."/>
            <person name="Hornburger P."/>
            <person name="Mueller R.-W."/>
            <person name="Bruemmer F."/>
            <person name="Labrenz M."/>
            <person name="Spormann A.M."/>
            <person name="Op Den Camp H."/>
            <person name="Overmann J."/>
            <person name="Amann R."/>
            <person name="Jetten M.S.M."/>
            <person name="Mascher T."/>
            <person name="Medema M.H."/>
            <person name="Devos D.P."/>
            <person name="Kaster A.-K."/>
            <person name="Ovreas L."/>
            <person name="Rohde M."/>
            <person name="Galperin M.Y."/>
            <person name="Jogler C."/>
        </authorList>
    </citation>
    <scope>NUCLEOTIDE SEQUENCE [LARGE SCALE GENOMIC DNA]</scope>
    <source>
        <strain evidence="1 2">KOR42</strain>
    </source>
</reference>
<organism evidence="1 2">
    <name type="scientific">Thalassoglobus neptunius</name>
    <dbReference type="NCBI Taxonomy" id="1938619"/>
    <lineage>
        <taxon>Bacteria</taxon>
        <taxon>Pseudomonadati</taxon>
        <taxon>Planctomycetota</taxon>
        <taxon>Planctomycetia</taxon>
        <taxon>Planctomycetales</taxon>
        <taxon>Planctomycetaceae</taxon>
        <taxon>Thalassoglobus</taxon>
    </lineage>
</organism>
<dbReference type="Proteomes" id="UP000317243">
    <property type="component" value="Unassembled WGS sequence"/>
</dbReference>
<proteinExistence type="predicted"/>
<evidence type="ECO:0000313" key="1">
    <source>
        <dbReference type="EMBL" id="TWT35027.1"/>
    </source>
</evidence>
<comment type="caution">
    <text evidence="1">The sequence shown here is derived from an EMBL/GenBank/DDBJ whole genome shotgun (WGS) entry which is preliminary data.</text>
</comment>
<keyword evidence="2" id="KW-1185">Reference proteome</keyword>
<dbReference type="AlphaFoldDB" id="A0A5C5VAQ3"/>
<gene>
    <name evidence="1" type="ORF">KOR42_53070</name>
</gene>
<protein>
    <submittedName>
        <fullName evidence="1">Uncharacterized protein</fullName>
    </submittedName>
</protein>
<sequence length="92" mass="10326">MCLCSSGESSRTSGRKVLLVQGSDSNWDSQTRTEFLVDHRNFTGYQQVVRESHFDVLSGNLTKTIDYSFGQDEISQTVQEFDAQEAGVLPIF</sequence>
<dbReference type="EMBL" id="SIHI01000079">
    <property type="protein sequence ID" value="TWT35027.1"/>
    <property type="molecule type" value="Genomic_DNA"/>
</dbReference>
<evidence type="ECO:0000313" key="2">
    <source>
        <dbReference type="Proteomes" id="UP000317243"/>
    </source>
</evidence>